<gene>
    <name evidence="4" type="ORF">MCOS_LOCUS1648</name>
</gene>
<feature type="region of interest" description="Disordered" evidence="2">
    <location>
        <begin position="479"/>
        <end position="512"/>
    </location>
</feature>
<evidence type="ECO:0000256" key="1">
    <source>
        <dbReference type="SAM" id="Coils"/>
    </source>
</evidence>
<name>A0A0R3U4R0_MESCO</name>
<protein>
    <recommendedName>
        <fullName evidence="3">PH-like domain-containing protein</fullName>
    </recommendedName>
</protein>
<keyword evidence="1" id="KW-0175">Coiled coil</keyword>
<evidence type="ECO:0000256" key="2">
    <source>
        <dbReference type="SAM" id="MobiDB-lite"/>
    </source>
</evidence>
<evidence type="ECO:0000313" key="4">
    <source>
        <dbReference type="EMBL" id="VDD75645.1"/>
    </source>
</evidence>
<dbReference type="Proteomes" id="UP000267029">
    <property type="component" value="Unassembled WGS sequence"/>
</dbReference>
<feature type="region of interest" description="Disordered" evidence="2">
    <location>
        <begin position="796"/>
        <end position="927"/>
    </location>
</feature>
<dbReference type="OrthoDB" id="2272012at2759"/>
<dbReference type="Pfam" id="PF25407">
    <property type="entry name" value="PH_32"/>
    <property type="match status" value="1"/>
</dbReference>
<feature type="compositionally biased region" description="Low complexity" evidence="2">
    <location>
        <begin position="796"/>
        <end position="805"/>
    </location>
</feature>
<proteinExistence type="predicted"/>
<accession>A0A0R3U4R0</accession>
<evidence type="ECO:0000259" key="3">
    <source>
        <dbReference type="Pfam" id="PF25407"/>
    </source>
</evidence>
<dbReference type="AlphaFoldDB" id="A0A0R3U4R0"/>
<evidence type="ECO:0000313" key="5">
    <source>
        <dbReference type="Proteomes" id="UP000267029"/>
    </source>
</evidence>
<keyword evidence="5" id="KW-1185">Reference proteome</keyword>
<organism evidence="4 5">
    <name type="scientific">Mesocestoides corti</name>
    <name type="common">Flatworm</name>
    <dbReference type="NCBI Taxonomy" id="53468"/>
    <lineage>
        <taxon>Eukaryota</taxon>
        <taxon>Metazoa</taxon>
        <taxon>Spiralia</taxon>
        <taxon>Lophotrochozoa</taxon>
        <taxon>Platyhelminthes</taxon>
        <taxon>Cestoda</taxon>
        <taxon>Eucestoda</taxon>
        <taxon>Cyclophyllidea</taxon>
        <taxon>Mesocestoididae</taxon>
        <taxon>Mesocestoides</taxon>
    </lineage>
</organism>
<feature type="domain" description="PH-like" evidence="3">
    <location>
        <begin position="276"/>
        <end position="403"/>
    </location>
</feature>
<dbReference type="STRING" id="53468.A0A0R3U4R0"/>
<reference evidence="4 5" key="1">
    <citation type="submission" date="2018-10" db="EMBL/GenBank/DDBJ databases">
        <authorList>
            <consortium name="Pathogen Informatics"/>
        </authorList>
    </citation>
    <scope>NUCLEOTIDE SEQUENCE [LARGE SCALE GENOMIC DNA]</scope>
</reference>
<feature type="coiled-coil region" evidence="1">
    <location>
        <begin position="426"/>
        <end position="453"/>
    </location>
</feature>
<sequence length="927" mass="104629">MPSPGILRQAKWDVHLADTKISKFELIFRAVQGGGSRPSRWPPWHELSICVYFATSEFQLIDRGFSYRVRLLEASSKYGLGGSGCFHPLPESCGEGDDGTDDGTLRVEVGSTFNSSLRLVLELTKCRIVGLYSNFHILHLGRSTVLLLLPADAFLQPPHLVRDPSDIYHASGERDQQLEACERDPRTKRRTVTDCYMIILQRWSKIETLLSGIISDTIVQDDSTELDDLNASRRAAQNLLLGMQQNMTDLVHAEKLRYFADNLLEDYVDINDGNPKHRTLIEWMKAPDAKLINYDKLTVQRRKEGGKFCKIELYGVALKDCFFLLRQDPETGKFAIYRDTNMPPILIWTLHFGYFRDQAGSPLTFIIIMDTNNATPTLDKFECSTYDEVARWQKVFTDGFDNFGKVNEPELETLCELEQKTFIPTMQKNTRQLEFAEARRRRQEEKLELISSLTTDIFAQWEVRNIAFRALMIDEGLTTPASRSSSSRSTNRDPFFNRRSITSQSDLQQSEDEQIRVRNLHDRFMKSVMRLASLCGEVDSTGLSRSASDAADRRLSCSSAMPPTPEIAAAYDSLKSTFHFKSDTAPALHCFTSQNRFSNILRTGSRRRADGASVIASPTDFQRDDWTPGMDLSDGASESSLATFSNSNALIADIQELARSLLENYDNQYIHCLEMEKDIIRLKAEVDIAGGQTSINAKRELEYLRSLQKKTECEQKAWNAYKQKEEARLEREDQKLKNLAKDLAEKQHHYEEDRRTLQEQIDLHASRGIEMGRLKAHGELKRSTCDICVTEVESTSLPLTQSQSLRNETRPVPKGNLPAPVTKELEDRLQKPDLTGPPGTNRPRVASSESLNGLHPGHSPHPRNHEFEYTGGASMNTARPPAGPRTAGDLPKTPGVSATNSTLGDLPAKLATKSQSKSRSVKKLLRH</sequence>
<dbReference type="EMBL" id="UXSR01000220">
    <property type="protein sequence ID" value="VDD75645.1"/>
    <property type="molecule type" value="Genomic_DNA"/>
</dbReference>
<feature type="coiled-coil region" evidence="1">
    <location>
        <begin position="722"/>
        <end position="760"/>
    </location>
</feature>
<dbReference type="InterPro" id="IPR057616">
    <property type="entry name" value="PH_2_platyhelminthes"/>
</dbReference>